<feature type="domain" description="HTH marR-type" evidence="4">
    <location>
        <begin position="41"/>
        <end position="145"/>
    </location>
</feature>
<dbReference type="InterPro" id="IPR036390">
    <property type="entry name" value="WH_DNA-bd_sf"/>
</dbReference>
<reference evidence="5 6" key="1">
    <citation type="submission" date="2018-07" db="EMBL/GenBank/DDBJ databases">
        <title>Genomic Encyclopedia of Type Strains, Phase IV (KMG-IV): sequencing the most valuable type-strain genomes for metagenomic binning, comparative biology and taxonomic classification.</title>
        <authorList>
            <person name="Goeker M."/>
        </authorList>
    </citation>
    <scope>NUCLEOTIDE SEQUENCE [LARGE SCALE GENOMIC DNA]</scope>
    <source>
        <strain evidence="5 6">DSM 26725</strain>
    </source>
</reference>
<dbReference type="SUPFAM" id="SSF46785">
    <property type="entry name" value="Winged helix' DNA-binding domain"/>
    <property type="match status" value="1"/>
</dbReference>
<dbReference type="Proteomes" id="UP000256310">
    <property type="component" value="Unassembled WGS sequence"/>
</dbReference>
<dbReference type="GO" id="GO:0003700">
    <property type="term" value="F:DNA-binding transcription factor activity"/>
    <property type="evidence" value="ECO:0007669"/>
    <property type="project" value="InterPro"/>
</dbReference>
<evidence type="ECO:0000256" key="2">
    <source>
        <dbReference type="ARBA" id="ARBA00023125"/>
    </source>
</evidence>
<evidence type="ECO:0000256" key="1">
    <source>
        <dbReference type="ARBA" id="ARBA00023015"/>
    </source>
</evidence>
<name>A0A3D9FDF8_9SPHN</name>
<sequence>MIQDKKSENARIEPPVQAYAPAFFAFLAIQLTDRLSSEGARFSNAMGIEIPVNTMSTVMALKHGPASVTEIASALNVSHVAAIKTTRILIGKGLVERSHDPSDGRRKPLSLSGKGMRVAADVSTVIEKAQTVYGELFEEIGVDLHDALLKMDAALDRVSFDTRLAKA</sequence>
<dbReference type="EMBL" id="QRDP01000004">
    <property type="protein sequence ID" value="RED15860.1"/>
    <property type="molecule type" value="Genomic_DNA"/>
</dbReference>
<dbReference type="GO" id="GO:0003677">
    <property type="term" value="F:DNA binding"/>
    <property type="evidence" value="ECO:0007669"/>
    <property type="project" value="UniProtKB-KW"/>
</dbReference>
<dbReference type="AlphaFoldDB" id="A0A3D9FDF8"/>
<evidence type="ECO:0000313" key="6">
    <source>
        <dbReference type="Proteomes" id="UP000256310"/>
    </source>
</evidence>
<dbReference type="Pfam" id="PF01047">
    <property type="entry name" value="MarR"/>
    <property type="match status" value="1"/>
</dbReference>
<dbReference type="InterPro" id="IPR023187">
    <property type="entry name" value="Tscrpt_reg_MarR-type_CS"/>
</dbReference>
<dbReference type="Gene3D" id="1.10.10.10">
    <property type="entry name" value="Winged helix-like DNA-binding domain superfamily/Winged helix DNA-binding domain"/>
    <property type="match status" value="1"/>
</dbReference>
<dbReference type="RefSeq" id="WP_116235330.1">
    <property type="nucleotide sequence ID" value="NZ_QRDP01000004.1"/>
</dbReference>
<keyword evidence="2 5" id="KW-0238">DNA-binding</keyword>
<dbReference type="SMART" id="SM00347">
    <property type="entry name" value="HTH_MARR"/>
    <property type="match status" value="1"/>
</dbReference>
<keyword evidence="6" id="KW-1185">Reference proteome</keyword>
<comment type="caution">
    <text evidence="5">The sequence shown here is derived from an EMBL/GenBank/DDBJ whole genome shotgun (WGS) entry which is preliminary data.</text>
</comment>
<proteinExistence type="predicted"/>
<accession>A0A3D9FDF8</accession>
<gene>
    <name evidence="5" type="ORF">DFR46_0868</name>
</gene>
<dbReference type="InterPro" id="IPR036388">
    <property type="entry name" value="WH-like_DNA-bd_sf"/>
</dbReference>
<dbReference type="OrthoDB" id="5974674at2"/>
<keyword evidence="1" id="KW-0805">Transcription regulation</keyword>
<evidence type="ECO:0000259" key="4">
    <source>
        <dbReference type="SMART" id="SM00347"/>
    </source>
</evidence>
<dbReference type="PROSITE" id="PS01117">
    <property type="entry name" value="HTH_MARR_1"/>
    <property type="match status" value="1"/>
</dbReference>
<keyword evidence="3" id="KW-0804">Transcription</keyword>
<dbReference type="CDD" id="cd00090">
    <property type="entry name" value="HTH_ARSR"/>
    <property type="match status" value="1"/>
</dbReference>
<organism evidence="5 6">
    <name type="scientific">Parasphingopyxis lamellibrachiae</name>
    <dbReference type="NCBI Taxonomy" id="680125"/>
    <lineage>
        <taxon>Bacteria</taxon>
        <taxon>Pseudomonadati</taxon>
        <taxon>Pseudomonadota</taxon>
        <taxon>Alphaproteobacteria</taxon>
        <taxon>Sphingomonadales</taxon>
        <taxon>Sphingomonadaceae</taxon>
        <taxon>Parasphingopyxis</taxon>
    </lineage>
</organism>
<dbReference type="InterPro" id="IPR000835">
    <property type="entry name" value="HTH_MarR-typ"/>
</dbReference>
<protein>
    <submittedName>
        <fullName evidence="5">DNA-binding MarR family transcriptional regulator</fullName>
    </submittedName>
</protein>
<evidence type="ECO:0000313" key="5">
    <source>
        <dbReference type="EMBL" id="RED15860.1"/>
    </source>
</evidence>
<dbReference type="InterPro" id="IPR011991">
    <property type="entry name" value="ArsR-like_HTH"/>
</dbReference>
<evidence type="ECO:0000256" key="3">
    <source>
        <dbReference type="ARBA" id="ARBA00023163"/>
    </source>
</evidence>